<evidence type="ECO:0000256" key="6">
    <source>
        <dbReference type="ARBA" id="ARBA00022679"/>
    </source>
</evidence>
<name>E4X8I8_OIKDI</name>
<evidence type="ECO:0000256" key="4">
    <source>
        <dbReference type="ARBA" id="ARBA00012557"/>
    </source>
</evidence>
<comment type="subcellular location">
    <subcellularLocation>
        <location evidence="1">Membrane</location>
        <topology evidence="1">Single-pass type II membrane protein</topology>
    </subcellularLocation>
</comment>
<evidence type="ECO:0000256" key="12">
    <source>
        <dbReference type="ARBA" id="ARBA00048842"/>
    </source>
</evidence>
<evidence type="ECO:0000256" key="5">
    <source>
        <dbReference type="ARBA" id="ARBA00022676"/>
    </source>
</evidence>
<evidence type="ECO:0000256" key="10">
    <source>
        <dbReference type="ARBA" id="ARBA00022989"/>
    </source>
</evidence>
<evidence type="ECO:0000256" key="2">
    <source>
        <dbReference type="ARBA" id="ARBA00004922"/>
    </source>
</evidence>
<dbReference type="Pfam" id="PF02434">
    <property type="entry name" value="Fringe"/>
    <property type="match status" value="1"/>
</dbReference>
<dbReference type="InterPro" id="IPR003378">
    <property type="entry name" value="Fringe-like_glycosylTrfase"/>
</dbReference>
<proteinExistence type="inferred from homology"/>
<dbReference type="GO" id="GO:0016263">
    <property type="term" value="F:glycoprotein-N-acetylgalactosamine 3-beta-galactosyltransferase activity"/>
    <property type="evidence" value="ECO:0007669"/>
    <property type="project" value="UniProtKB-EC"/>
</dbReference>
<comment type="catalytic activity">
    <reaction evidence="12">
        <text>an N-acetyl-alpha-D-galactosaminyl derivative + UDP-alpha-D-galactose = a beta-D-galactosyl-(1-&gt;3)-N-acetyl-alpha-D-galactosaminyl derivative + UDP + H(+)</text>
        <dbReference type="Rhea" id="RHEA:15621"/>
        <dbReference type="ChEBI" id="CHEBI:15378"/>
        <dbReference type="ChEBI" id="CHEBI:28257"/>
        <dbReference type="ChEBI" id="CHEBI:58223"/>
        <dbReference type="ChEBI" id="CHEBI:66914"/>
        <dbReference type="ChEBI" id="CHEBI:133470"/>
        <dbReference type="EC" id="2.4.1.122"/>
    </reaction>
</comment>
<dbReference type="Gene3D" id="3.90.550.50">
    <property type="match status" value="1"/>
</dbReference>
<reference evidence="15" key="1">
    <citation type="journal article" date="2010" name="Science">
        <title>Plasticity of animal genome architecture unmasked by rapid evolution of a pelagic tunicate.</title>
        <authorList>
            <person name="Denoeud F."/>
            <person name="Henriet S."/>
            <person name="Mungpakdee S."/>
            <person name="Aury J.M."/>
            <person name="Da Silva C."/>
            <person name="Brinkmann H."/>
            <person name="Mikhaleva J."/>
            <person name="Olsen L.C."/>
            <person name="Jubin C."/>
            <person name="Canestro C."/>
            <person name="Bouquet J.M."/>
            <person name="Danks G."/>
            <person name="Poulain J."/>
            <person name="Campsteijn C."/>
            <person name="Adamski M."/>
            <person name="Cross I."/>
            <person name="Yadetie F."/>
            <person name="Muffato M."/>
            <person name="Louis A."/>
            <person name="Butcher S."/>
            <person name="Tsagkogeorga G."/>
            <person name="Konrad A."/>
            <person name="Singh S."/>
            <person name="Jensen M.F."/>
            <person name="Cong E.H."/>
            <person name="Eikeseth-Otteraa H."/>
            <person name="Noel B."/>
            <person name="Anthouard V."/>
            <person name="Porcel B.M."/>
            <person name="Kachouri-Lafond R."/>
            <person name="Nishino A."/>
            <person name="Ugolini M."/>
            <person name="Chourrout P."/>
            <person name="Nishida H."/>
            <person name="Aasland R."/>
            <person name="Huzurbazar S."/>
            <person name="Westhof E."/>
            <person name="Delsuc F."/>
            <person name="Lehrach H."/>
            <person name="Reinhardt R."/>
            <person name="Weissenbach J."/>
            <person name="Roy S.W."/>
            <person name="Artiguenave F."/>
            <person name="Postlethwait J.H."/>
            <person name="Manak J.R."/>
            <person name="Thompson E.M."/>
            <person name="Jaillon O."/>
            <person name="Du Pasquier L."/>
            <person name="Boudinot P."/>
            <person name="Liberles D.A."/>
            <person name="Volff J.N."/>
            <person name="Philippe H."/>
            <person name="Lenhard B."/>
            <person name="Roest Crollius H."/>
            <person name="Wincker P."/>
            <person name="Chourrout D."/>
        </authorList>
    </citation>
    <scope>NUCLEOTIDE SEQUENCE [LARGE SCALE GENOMIC DNA]</scope>
</reference>
<evidence type="ECO:0000313" key="15">
    <source>
        <dbReference type="EMBL" id="CBY08222.1"/>
    </source>
</evidence>
<feature type="transmembrane region" description="Helical" evidence="13">
    <location>
        <begin position="7"/>
        <end position="28"/>
    </location>
</feature>
<evidence type="ECO:0000256" key="13">
    <source>
        <dbReference type="SAM" id="Phobius"/>
    </source>
</evidence>
<evidence type="ECO:0000256" key="7">
    <source>
        <dbReference type="ARBA" id="ARBA00022692"/>
    </source>
</evidence>
<evidence type="ECO:0000259" key="14">
    <source>
        <dbReference type="Pfam" id="PF02434"/>
    </source>
</evidence>
<evidence type="ECO:0000256" key="3">
    <source>
        <dbReference type="ARBA" id="ARBA00006462"/>
    </source>
</evidence>
<dbReference type="EMBL" id="FN653029">
    <property type="protein sequence ID" value="CBY08222.1"/>
    <property type="molecule type" value="Genomic_DNA"/>
</dbReference>
<dbReference type="GO" id="GO:0000166">
    <property type="term" value="F:nucleotide binding"/>
    <property type="evidence" value="ECO:0007669"/>
    <property type="project" value="UniProtKB-KW"/>
</dbReference>
<keyword evidence="8" id="KW-0547">Nucleotide-binding</keyword>
<dbReference type="GO" id="GO:0016020">
    <property type="term" value="C:membrane"/>
    <property type="evidence" value="ECO:0007669"/>
    <property type="project" value="UniProtKB-SubCell"/>
</dbReference>
<protein>
    <recommendedName>
        <fullName evidence="4">N-acetylgalactosaminide beta-1,3-galactosyltransferase</fullName>
        <ecNumber evidence="4">2.4.1.122</ecNumber>
    </recommendedName>
</protein>
<dbReference type="InterPro" id="IPR026050">
    <property type="entry name" value="C1GALT1/C1GALT1_chp1"/>
</dbReference>
<keyword evidence="9" id="KW-0735">Signal-anchor</keyword>
<evidence type="ECO:0000313" key="16">
    <source>
        <dbReference type="Proteomes" id="UP000001307"/>
    </source>
</evidence>
<keyword evidence="5" id="KW-0328">Glycosyltransferase</keyword>
<evidence type="ECO:0000256" key="1">
    <source>
        <dbReference type="ARBA" id="ARBA00004606"/>
    </source>
</evidence>
<keyword evidence="11 13" id="KW-0472">Membrane</keyword>
<evidence type="ECO:0000256" key="11">
    <source>
        <dbReference type="ARBA" id="ARBA00023136"/>
    </source>
</evidence>
<dbReference type="Proteomes" id="UP000001307">
    <property type="component" value="Unassembled WGS sequence"/>
</dbReference>
<keyword evidence="7 13" id="KW-0812">Transmembrane</keyword>
<dbReference type="EC" id="2.4.1.122" evidence="4"/>
<comment type="similarity">
    <text evidence="3">Belongs to the glycosyltransferase 31 family. Beta3-Gal-T subfamily.</text>
</comment>
<accession>E4X8I8</accession>
<keyword evidence="6" id="KW-0808">Transferase</keyword>
<evidence type="ECO:0000256" key="8">
    <source>
        <dbReference type="ARBA" id="ARBA00022741"/>
    </source>
</evidence>
<feature type="domain" description="Fringe-like glycosyltransferase" evidence="14">
    <location>
        <begin position="70"/>
        <end position="224"/>
    </location>
</feature>
<dbReference type="OrthoDB" id="431432at2759"/>
<dbReference type="InParanoid" id="E4X8I8"/>
<comment type="pathway">
    <text evidence="2">Protein modification; protein glycosylation.</text>
</comment>
<evidence type="ECO:0000256" key="9">
    <source>
        <dbReference type="ARBA" id="ARBA00022968"/>
    </source>
</evidence>
<keyword evidence="16" id="KW-1185">Reference proteome</keyword>
<dbReference type="PANTHER" id="PTHR23033">
    <property type="entry name" value="BETA1,3-GALACTOSYLTRANSFERASE"/>
    <property type="match status" value="1"/>
</dbReference>
<gene>
    <name evidence="15" type="ORF">GSOID_T00004235001</name>
</gene>
<dbReference type="AlphaFoldDB" id="E4X8I8"/>
<keyword evidence="10 13" id="KW-1133">Transmembrane helix</keyword>
<sequence length="259" mass="29442">MKRTAFVDFLVALVIGYILGQLLLFAFLKNASCLSAKFLSPKNTAETFPDIEIPQIKSNVTFQLPSKPRKKRIFIAIHSTPEYLKSRGQAIKDSWLQEIDERIATVRFISAPLEGFPTFTLPDVNDYDYPPQKKSFKLLAYFASIVDKYDWFIRVDDDLHMQFDHLIQFISKIDPDEPHYIGGTGFGRNAEDYIPPGTAFCMGGSGVLFSHALVTKLRPYLTTCIKWLEFLAAVFEIRVVPGARMRYQCFVHCGHNTAG</sequence>
<organism evidence="15">
    <name type="scientific">Oikopleura dioica</name>
    <name type="common">Tunicate</name>
    <dbReference type="NCBI Taxonomy" id="34765"/>
    <lineage>
        <taxon>Eukaryota</taxon>
        <taxon>Metazoa</taxon>
        <taxon>Chordata</taxon>
        <taxon>Tunicata</taxon>
        <taxon>Appendicularia</taxon>
        <taxon>Copelata</taxon>
        <taxon>Oikopleuridae</taxon>
        <taxon>Oikopleura</taxon>
    </lineage>
</organism>